<dbReference type="Gene3D" id="3.40.50.300">
    <property type="entry name" value="P-loop containing nucleotide triphosphate hydrolases"/>
    <property type="match status" value="1"/>
</dbReference>
<keyword evidence="2 3" id="KW-0067">ATP-binding</keyword>
<dbReference type="PANTHER" id="PTHR10695">
    <property type="entry name" value="DEPHOSPHO-COA KINASE-RELATED"/>
    <property type="match status" value="1"/>
</dbReference>
<keyword evidence="3 5" id="KW-0418">Kinase</keyword>
<sequence length="202" mass="22982">MINKRKIGLTGGIATGKTTVSNYLKNQHKLPVFDADIYAREAVQIGSEVLNQIVKRYGSDLLLPDRSLNRPKLGEIVFTQPQEKQWLEAQIHPQVRDRFLREIAALPEQSTAVLVIPLLFEAQMTDLVTEIWVVSCPGDRQIQRLMERDRLTLDQARARINSQMPLSEKCSRADVVLDNSSTVAHLIQQIDVALMQDRDNRK</sequence>
<gene>
    <name evidence="3 5" type="primary">coaE</name>
    <name evidence="5" type="ORF">NG799_17260</name>
</gene>
<name>A0ABT2MTJ1_9CYAN</name>
<evidence type="ECO:0000313" key="6">
    <source>
        <dbReference type="Proteomes" id="UP001525890"/>
    </source>
</evidence>
<dbReference type="InterPro" id="IPR027417">
    <property type="entry name" value="P-loop_NTPase"/>
</dbReference>
<dbReference type="NCBIfam" id="TIGR00152">
    <property type="entry name" value="dephospho-CoA kinase"/>
    <property type="match status" value="1"/>
</dbReference>
<evidence type="ECO:0000256" key="1">
    <source>
        <dbReference type="ARBA" id="ARBA00022741"/>
    </source>
</evidence>
<evidence type="ECO:0000256" key="2">
    <source>
        <dbReference type="ARBA" id="ARBA00022840"/>
    </source>
</evidence>
<dbReference type="Proteomes" id="UP001525890">
    <property type="component" value="Unassembled WGS sequence"/>
</dbReference>
<comment type="caution">
    <text evidence="5">The sequence shown here is derived from an EMBL/GenBank/DDBJ whole genome shotgun (WGS) entry which is preliminary data.</text>
</comment>
<keyword evidence="3 5" id="KW-0808">Transferase</keyword>
<dbReference type="RefSeq" id="WP_368007607.1">
    <property type="nucleotide sequence ID" value="NZ_JAMXFF010000026.1"/>
</dbReference>
<dbReference type="Pfam" id="PF01121">
    <property type="entry name" value="CoaE"/>
    <property type="match status" value="1"/>
</dbReference>
<evidence type="ECO:0000256" key="4">
    <source>
        <dbReference type="NCBIfam" id="TIGR00152"/>
    </source>
</evidence>
<reference evidence="5 6" key="1">
    <citation type="journal article" date="2022" name="Front. Microbiol.">
        <title>High genomic differentiation and limited gene flow indicate recent cryptic speciation within the genus Laspinema (cyanobacteria).</title>
        <authorList>
            <person name="Stanojkovic A."/>
            <person name="Skoupy S."/>
            <person name="Skaloud P."/>
            <person name="Dvorak P."/>
        </authorList>
    </citation>
    <scope>NUCLEOTIDE SEQUENCE [LARGE SCALE GENOMIC DNA]</scope>
    <source>
        <strain evidence="5 6">D2a</strain>
    </source>
</reference>
<comment type="pathway">
    <text evidence="3">Cofactor biosynthesis; coenzyme A biosynthesis; CoA from (R)-pantothenate: step 5/5.</text>
</comment>
<dbReference type="InterPro" id="IPR001977">
    <property type="entry name" value="Depp_CoAkinase"/>
</dbReference>
<dbReference type="PANTHER" id="PTHR10695:SF46">
    <property type="entry name" value="BIFUNCTIONAL COENZYME A SYNTHASE-RELATED"/>
    <property type="match status" value="1"/>
</dbReference>
<dbReference type="EMBL" id="JAMXFF010000026">
    <property type="protein sequence ID" value="MCT7968063.1"/>
    <property type="molecule type" value="Genomic_DNA"/>
</dbReference>
<dbReference type="GO" id="GO:0004140">
    <property type="term" value="F:dephospho-CoA kinase activity"/>
    <property type="evidence" value="ECO:0007669"/>
    <property type="project" value="UniProtKB-EC"/>
</dbReference>
<keyword evidence="3" id="KW-0173">Coenzyme A biosynthesis</keyword>
<evidence type="ECO:0000313" key="5">
    <source>
        <dbReference type="EMBL" id="MCT7968063.1"/>
    </source>
</evidence>
<comment type="subcellular location">
    <subcellularLocation>
        <location evidence="3">Cytoplasm</location>
    </subcellularLocation>
</comment>
<comment type="function">
    <text evidence="3">Catalyzes the phosphorylation of the 3'-hydroxyl group of dephosphocoenzyme A to form coenzyme A.</text>
</comment>
<comment type="similarity">
    <text evidence="3">Belongs to the CoaE family.</text>
</comment>
<dbReference type="CDD" id="cd02022">
    <property type="entry name" value="DPCK"/>
    <property type="match status" value="1"/>
</dbReference>
<dbReference type="PROSITE" id="PS51219">
    <property type="entry name" value="DPCK"/>
    <property type="match status" value="1"/>
</dbReference>
<evidence type="ECO:0000256" key="3">
    <source>
        <dbReference type="HAMAP-Rule" id="MF_00376"/>
    </source>
</evidence>
<accession>A0ABT2MTJ1</accession>
<protein>
    <recommendedName>
        <fullName evidence="3 4">Dephospho-CoA kinase</fullName>
        <ecNumber evidence="3 4">2.7.1.24</ecNumber>
    </recommendedName>
    <alternativeName>
        <fullName evidence="3">Dephosphocoenzyme A kinase</fullName>
    </alternativeName>
</protein>
<organism evidence="5 6">
    <name type="scientific">Laspinema palackyanum D2a</name>
    <dbReference type="NCBI Taxonomy" id="2953684"/>
    <lineage>
        <taxon>Bacteria</taxon>
        <taxon>Bacillati</taxon>
        <taxon>Cyanobacteriota</taxon>
        <taxon>Cyanophyceae</taxon>
        <taxon>Oscillatoriophycideae</taxon>
        <taxon>Oscillatoriales</taxon>
        <taxon>Laspinemataceae</taxon>
        <taxon>Laspinema</taxon>
        <taxon>Laspinema palackyanum</taxon>
    </lineage>
</organism>
<keyword evidence="3" id="KW-0963">Cytoplasm</keyword>
<feature type="binding site" evidence="3">
    <location>
        <begin position="14"/>
        <end position="19"/>
    </location>
    <ligand>
        <name>ATP</name>
        <dbReference type="ChEBI" id="CHEBI:30616"/>
    </ligand>
</feature>
<proteinExistence type="inferred from homology"/>
<keyword evidence="1 3" id="KW-0547">Nucleotide-binding</keyword>
<comment type="catalytic activity">
    <reaction evidence="3">
        <text>3'-dephospho-CoA + ATP = ADP + CoA + H(+)</text>
        <dbReference type="Rhea" id="RHEA:18245"/>
        <dbReference type="ChEBI" id="CHEBI:15378"/>
        <dbReference type="ChEBI" id="CHEBI:30616"/>
        <dbReference type="ChEBI" id="CHEBI:57287"/>
        <dbReference type="ChEBI" id="CHEBI:57328"/>
        <dbReference type="ChEBI" id="CHEBI:456216"/>
        <dbReference type="EC" id="2.7.1.24"/>
    </reaction>
</comment>
<dbReference type="HAMAP" id="MF_00376">
    <property type="entry name" value="Dephospho_CoA_kinase"/>
    <property type="match status" value="1"/>
</dbReference>
<dbReference type="EC" id="2.7.1.24" evidence="3 4"/>
<dbReference type="SUPFAM" id="SSF52540">
    <property type="entry name" value="P-loop containing nucleoside triphosphate hydrolases"/>
    <property type="match status" value="1"/>
</dbReference>
<keyword evidence="6" id="KW-1185">Reference proteome</keyword>